<dbReference type="Proteomes" id="UP000234681">
    <property type="component" value="Chromosome 5"/>
</dbReference>
<evidence type="ECO:0000256" key="1">
    <source>
        <dbReference type="SAM" id="MobiDB-lite"/>
    </source>
</evidence>
<protein>
    <submittedName>
        <fullName evidence="2">RCG63180</fullName>
    </submittedName>
</protein>
<reference evidence="2 3" key="1">
    <citation type="submission" date="2005-09" db="EMBL/GenBank/DDBJ databases">
        <authorList>
            <person name="Mural R.J."/>
            <person name="Li P.W."/>
            <person name="Adams M.D."/>
            <person name="Amanatides P.G."/>
            <person name="Baden-Tillson H."/>
            <person name="Barnstead M."/>
            <person name="Chin S.H."/>
            <person name="Dew I."/>
            <person name="Evans C.A."/>
            <person name="Ferriera S."/>
            <person name="Flanigan M."/>
            <person name="Fosler C."/>
            <person name="Glodek A."/>
            <person name="Gu Z."/>
            <person name="Holt R.A."/>
            <person name="Jennings D."/>
            <person name="Kraft C.L."/>
            <person name="Lu F."/>
            <person name="Nguyen T."/>
            <person name="Nusskern D.R."/>
            <person name="Pfannkoch C.M."/>
            <person name="Sitter C."/>
            <person name="Sutton G.G."/>
            <person name="Venter J.C."/>
            <person name="Wang Z."/>
            <person name="Woodage T."/>
            <person name="Zheng X.H."/>
            <person name="Zhong F."/>
        </authorList>
    </citation>
    <scope>NUCLEOTIDE SEQUENCE [LARGE SCALE GENOMIC DNA]</scope>
    <source>
        <strain>BN</strain>
        <strain evidence="3">Sprague-Dawley</strain>
    </source>
</reference>
<dbReference type="AlphaFoldDB" id="A6JZD1"/>
<accession>A6JZD1</accession>
<gene>
    <name evidence="2" type="ORF">rCG_63180</name>
</gene>
<sequence>MLPETAATTSTTAASASPPALTLRIRWEASATLRSFIQNPGSDRAPVANQEGQGCASWKPACREGGTERTVPFGPGEEAEY</sequence>
<evidence type="ECO:0000313" key="3">
    <source>
        <dbReference type="Proteomes" id="UP000234681"/>
    </source>
</evidence>
<proteinExistence type="predicted"/>
<evidence type="ECO:0000313" key="2">
    <source>
        <dbReference type="EMBL" id="EDL90222.1"/>
    </source>
</evidence>
<feature type="region of interest" description="Disordered" evidence="1">
    <location>
        <begin position="39"/>
        <end position="81"/>
    </location>
</feature>
<name>A6JZD1_RAT</name>
<organism evidence="2 3">
    <name type="scientific">Rattus norvegicus</name>
    <name type="common">Rat</name>
    <dbReference type="NCBI Taxonomy" id="10116"/>
    <lineage>
        <taxon>Eukaryota</taxon>
        <taxon>Metazoa</taxon>
        <taxon>Chordata</taxon>
        <taxon>Craniata</taxon>
        <taxon>Vertebrata</taxon>
        <taxon>Euteleostomi</taxon>
        <taxon>Mammalia</taxon>
        <taxon>Eutheria</taxon>
        <taxon>Euarchontoglires</taxon>
        <taxon>Glires</taxon>
        <taxon>Rodentia</taxon>
        <taxon>Myomorpha</taxon>
        <taxon>Muroidea</taxon>
        <taxon>Muridae</taxon>
        <taxon>Murinae</taxon>
        <taxon>Rattus</taxon>
    </lineage>
</organism>
<dbReference type="EMBL" id="CH474008">
    <property type="protein sequence ID" value="EDL90222.1"/>
    <property type="molecule type" value="Genomic_DNA"/>
</dbReference>